<organism evidence="1 2">
    <name type="scientific">Coemansia furcata</name>
    <dbReference type="NCBI Taxonomy" id="417177"/>
    <lineage>
        <taxon>Eukaryota</taxon>
        <taxon>Fungi</taxon>
        <taxon>Fungi incertae sedis</taxon>
        <taxon>Zoopagomycota</taxon>
        <taxon>Kickxellomycotina</taxon>
        <taxon>Kickxellomycetes</taxon>
        <taxon>Kickxellales</taxon>
        <taxon>Kickxellaceae</taxon>
        <taxon>Coemansia</taxon>
    </lineage>
</organism>
<dbReference type="Proteomes" id="UP001140096">
    <property type="component" value="Unassembled WGS sequence"/>
</dbReference>
<evidence type="ECO:0000313" key="1">
    <source>
        <dbReference type="EMBL" id="KAJ2812017.1"/>
    </source>
</evidence>
<gene>
    <name evidence="1" type="ORF">H4S07_001687</name>
</gene>
<name>A0ACC1LLP3_9FUNG</name>
<reference evidence="1" key="1">
    <citation type="submission" date="2022-07" db="EMBL/GenBank/DDBJ databases">
        <title>Phylogenomic reconstructions and comparative analyses of Kickxellomycotina fungi.</title>
        <authorList>
            <person name="Reynolds N.K."/>
            <person name="Stajich J.E."/>
            <person name="Barry K."/>
            <person name="Grigoriev I.V."/>
            <person name="Crous P."/>
            <person name="Smith M.E."/>
        </authorList>
    </citation>
    <scope>NUCLEOTIDE SEQUENCE</scope>
    <source>
        <strain evidence="1">CBS 102833</strain>
    </source>
</reference>
<protein>
    <submittedName>
        <fullName evidence="1">Uncharacterized protein</fullName>
    </submittedName>
</protein>
<comment type="caution">
    <text evidence="1">The sequence shown here is derived from an EMBL/GenBank/DDBJ whole genome shotgun (WGS) entry which is preliminary data.</text>
</comment>
<dbReference type="EMBL" id="JANBUP010000310">
    <property type="protein sequence ID" value="KAJ2812017.1"/>
    <property type="molecule type" value="Genomic_DNA"/>
</dbReference>
<keyword evidence="2" id="KW-1185">Reference proteome</keyword>
<evidence type="ECO:0000313" key="2">
    <source>
        <dbReference type="Proteomes" id="UP001140096"/>
    </source>
</evidence>
<accession>A0ACC1LLP3</accession>
<sequence length="783" mass="84831">MQPEDLSLELEPGRVRRILRKLLGKLGDLEEEVALRPSVYGSKAQRDGEAQGTGRIPPAHPFETQLLQNARRQPRYTYKRRRCTSSGNSSEGNDDVTAGAPVRTRGSGAAPLSRSASMGSLSDSDMSSSGQDPALWLTTPRKRLKRRPAAAGIEAAGLVRASSAGAQEQSFAARLETLIVRSEPRAVNTYKAKCLVTHMTHLGEMLWLGNPVSNTGQVVRALPLKVLAAFKLGEAIAHTADFSDLDYLDEMYSSIPTFLARFVLWQHATTLCYLRAPAYADALSEALWQVGAFSQQEWLINARMEDLQPVAALLKPENVAPLHLRAIDIGTESRFVDRMLIRLAAMRRGGDADGVVVANSLWLQFVSVGTVPNISAASDDEDQGVKSLRRMYSNNPGPARIDSDKVVASRYAKWVARISDPVQSVRILAAALEDALDFALGCAAGRDGNRLNDSEATDMYVSMAAQAAKTACSIIYTRLGGAATEVFAGSGNVAIDKVRRCIDLLAQLSGVYSDQTMPSARVSGDAGTQTGMGEVSVVCQTGLVLLTLRQLHSEQPSLMGMAKRLLKRICENRQVTPLKDADGTFLSRRKVIAARFDVLLEANLNLSHFRVELPLESKLFEAAVQPLAVAGASPEALLDISRLVATDLGRPGMARAMASAVLARFDAIWAHHHECREWQKGWSQLQAGNDLDKFVTIVATDPSSDAEILAKCAVQRQLECLASAPDQPRTDPPASVSSGKAQGGMRRSSTVRADVVEDELGLLLVRGRSRIRRPRTAAHIQGE</sequence>
<proteinExistence type="predicted"/>